<evidence type="ECO:0000313" key="2">
    <source>
        <dbReference type="EMBL" id="KAK9009739.1"/>
    </source>
</evidence>
<organism evidence="2 3">
    <name type="scientific">Hibiscus sabdariffa</name>
    <name type="common">roselle</name>
    <dbReference type="NCBI Taxonomy" id="183260"/>
    <lineage>
        <taxon>Eukaryota</taxon>
        <taxon>Viridiplantae</taxon>
        <taxon>Streptophyta</taxon>
        <taxon>Embryophyta</taxon>
        <taxon>Tracheophyta</taxon>
        <taxon>Spermatophyta</taxon>
        <taxon>Magnoliopsida</taxon>
        <taxon>eudicotyledons</taxon>
        <taxon>Gunneridae</taxon>
        <taxon>Pentapetalae</taxon>
        <taxon>rosids</taxon>
        <taxon>malvids</taxon>
        <taxon>Malvales</taxon>
        <taxon>Malvaceae</taxon>
        <taxon>Malvoideae</taxon>
        <taxon>Hibiscus</taxon>
    </lineage>
</organism>
<keyword evidence="1" id="KW-0472">Membrane</keyword>
<gene>
    <name evidence="2" type="ORF">V6N11_036267</name>
</gene>
<keyword evidence="3" id="KW-1185">Reference proteome</keyword>
<proteinExistence type="predicted"/>
<name>A0ABR2RA52_9ROSI</name>
<evidence type="ECO:0000256" key="1">
    <source>
        <dbReference type="SAM" id="Phobius"/>
    </source>
</evidence>
<reference evidence="2 3" key="1">
    <citation type="journal article" date="2024" name="G3 (Bethesda)">
        <title>Genome assembly of Hibiscus sabdariffa L. provides insights into metabolisms of medicinal natural products.</title>
        <authorList>
            <person name="Kim T."/>
        </authorList>
    </citation>
    <scope>NUCLEOTIDE SEQUENCE [LARGE SCALE GENOMIC DNA]</scope>
    <source>
        <strain evidence="2">TK-2024</strain>
        <tissue evidence="2">Old leaves</tissue>
    </source>
</reference>
<comment type="caution">
    <text evidence="2">The sequence shown here is derived from an EMBL/GenBank/DDBJ whole genome shotgun (WGS) entry which is preliminary data.</text>
</comment>
<dbReference type="Proteomes" id="UP001396334">
    <property type="component" value="Unassembled WGS sequence"/>
</dbReference>
<keyword evidence="1" id="KW-1133">Transmembrane helix</keyword>
<evidence type="ECO:0000313" key="3">
    <source>
        <dbReference type="Proteomes" id="UP001396334"/>
    </source>
</evidence>
<protein>
    <submittedName>
        <fullName evidence="2">Uncharacterized protein</fullName>
    </submittedName>
</protein>
<accession>A0ABR2RA52</accession>
<keyword evidence="1" id="KW-0812">Transmembrane</keyword>
<sequence length="348" mass="39714">MSLYDLGPFRRIQFEFIKGRRVKYPKNKESQIVLVGNNLDAIEKKKSNFTRDEVNPLLYDEQGNPRTSQHFPEKAINDPYPISCASNQEKSKSQVISLSKPHLSFLAINDQTCREANSPPFETLRVGNTWSYQIPFVSLINLGNEDFISRGIGKSSGSGLIENEEIVNFVFSPGFNEGSMILFDLTISGLWMELLVVNSAIPPVLVNQITYDRSGSVTLSLPVRASWFSHLFRLSCDVVVLLSSVLRELLILWWRFSFRCISLMNRSLYSTYRETSLRPWSSPRDLSMTLVWKLWPRNYQSPCGSCSTFLLLLDALHQLHITLMMIVALFMSDAVTCEIFAVLPFLLF</sequence>
<feature type="transmembrane region" description="Helical" evidence="1">
    <location>
        <begin position="321"/>
        <end position="347"/>
    </location>
</feature>
<dbReference type="EMBL" id="JBBPBN010000024">
    <property type="protein sequence ID" value="KAK9009739.1"/>
    <property type="molecule type" value="Genomic_DNA"/>
</dbReference>